<evidence type="ECO:0000313" key="13">
    <source>
        <dbReference type="Proteomes" id="UP000006882"/>
    </source>
</evidence>
<keyword evidence="7" id="KW-0560">Oxidoreductase</keyword>
<dbReference type="PRINTS" id="PR00463">
    <property type="entry name" value="EP450I"/>
</dbReference>
<evidence type="ECO:0000256" key="9">
    <source>
        <dbReference type="ARBA" id="ARBA00023033"/>
    </source>
</evidence>
<keyword evidence="4 11" id="KW-0812">Transmembrane</keyword>
<dbReference type="PANTHER" id="PTHR47947">
    <property type="entry name" value="CYTOCHROME P450 82C3-RELATED"/>
    <property type="match status" value="1"/>
</dbReference>
<evidence type="ECO:0000256" key="8">
    <source>
        <dbReference type="ARBA" id="ARBA00023004"/>
    </source>
</evidence>
<dbReference type="Gene3D" id="1.10.630.10">
    <property type="entry name" value="Cytochrome P450"/>
    <property type="match status" value="1"/>
</dbReference>
<evidence type="ECO:0000256" key="7">
    <source>
        <dbReference type="ARBA" id="ARBA00023002"/>
    </source>
</evidence>
<dbReference type="InterPro" id="IPR001128">
    <property type="entry name" value="Cyt_P450"/>
</dbReference>
<keyword evidence="9" id="KW-0503">Monooxygenase</keyword>
<name>A0A251RBV0_PRUPE</name>
<dbReference type="GO" id="GO:0005506">
    <property type="term" value="F:iron ion binding"/>
    <property type="evidence" value="ECO:0007669"/>
    <property type="project" value="InterPro"/>
</dbReference>
<evidence type="ECO:0000256" key="3">
    <source>
        <dbReference type="ARBA" id="ARBA00022617"/>
    </source>
</evidence>
<dbReference type="EMBL" id="CM007651">
    <property type="protein sequence ID" value="ONI33503.1"/>
    <property type="molecule type" value="Genomic_DNA"/>
</dbReference>
<organism evidence="12 13">
    <name type="scientific">Prunus persica</name>
    <name type="common">Peach</name>
    <name type="synonym">Amygdalus persica</name>
    <dbReference type="NCBI Taxonomy" id="3760"/>
    <lineage>
        <taxon>Eukaryota</taxon>
        <taxon>Viridiplantae</taxon>
        <taxon>Streptophyta</taxon>
        <taxon>Embryophyta</taxon>
        <taxon>Tracheophyta</taxon>
        <taxon>Spermatophyta</taxon>
        <taxon>Magnoliopsida</taxon>
        <taxon>eudicotyledons</taxon>
        <taxon>Gunneridae</taxon>
        <taxon>Pentapetalae</taxon>
        <taxon>rosids</taxon>
        <taxon>fabids</taxon>
        <taxon>Rosales</taxon>
        <taxon>Rosaceae</taxon>
        <taxon>Amygdaloideae</taxon>
        <taxon>Amygdaleae</taxon>
        <taxon>Prunus</taxon>
    </lineage>
</organism>
<dbReference type="InterPro" id="IPR050651">
    <property type="entry name" value="Plant_Cytochrome_P450_Monoox"/>
</dbReference>
<dbReference type="Pfam" id="PF00067">
    <property type="entry name" value="p450"/>
    <property type="match status" value="1"/>
</dbReference>
<dbReference type="SUPFAM" id="SSF48264">
    <property type="entry name" value="Cytochrome P450"/>
    <property type="match status" value="1"/>
</dbReference>
<proteinExistence type="predicted"/>
<dbReference type="Gramene" id="ONI33503">
    <property type="protein sequence ID" value="ONI33503"/>
    <property type="gene ID" value="PRUPE_1G428900"/>
</dbReference>
<keyword evidence="6 11" id="KW-1133">Transmembrane helix</keyword>
<evidence type="ECO:0000256" key="6">
    <source>
        <dbReference type="ARBA" id="ARBA00022989"/>
    </source>
</evidence>
<accession>A0A251RBV0</accession>
<evidence type="ECO:0000256" key="4">
    <source>
        <dbReference type="ARBA" id="ARBA00022692"/>
    </source>
</evidence>
<keyword evidence="8" id="KW-0408">Iron</keyword>
<keyword evidence="5" id="KW-0479">Metal-binding</keyword>
<evidence type="ECO:0000256" key="2">
    <source>
        <dbReference type="ARBA" id="ARBA00004370"/>
    </source>
</evidence>
<sequence length="173" mass="20051">MIDNLLSMQAKVPELYTDIIIKGIILVIAQIFYMCLIRFLFCCWDCTTSTNLEGAMALFLNHPEAMEKACVLRARLAKAELLTKWGFDVPRHAMLVVNAWAIQRDPEVWKDPTEFKPERYERWVELDEGSDGYKLIAFGAGRLIQSFEWERIGEENLDMDEGLGLTMRRVKPF</sequence>
<evidence type="ECO:0000256" key="10">
    <source>
        <dbReference type="ARBA" id="ARBA00023136"/>
    </source>
</evidence>
<comment type="subcellular location">
    <subcellularLocation>
        <location evidence="2">Membrane</location>
    </subcellularLocation>
</comment>
<dbReference type="InterPro" id="IPR002401">
    <property type="entry name" value="Cyt_P450_E_grp-I"/>
</dbReference>
<keyword evidence="10 11" id="KW-0472">Membrane</keyword>
<dbReference type="GO" id="GO:0004497">
    <property type="term" value="F:monooxygenase activity"/>
    <property type="evidence" value="ECO:0007669"/>
    <property type="project" value="UniProtKB-KW"/>
</dbReference>
<dbReference type="GO" id="GO:0020037">
    <property type="term" value="F:heme binding"/>
    <property type="evidence" value="ECO:0007669"/>
    <property type="project" value="InterPro"/>
</dbReference>
<protein>
    <submittedName>
        <fullName evidence="12">Uncharacterized protein</fullName>
    </submittedName>
</protein>
<dbReference type="GO" id="GO:0016020">
    <property type="term" value="C:membrane"/>
    <property type="evidence" value="ECO:0007669"/>
    <property type="project" value="UniProtKB-SubCell"/>
</dbReference>
<feature type="transmembrane region" description="Helical" evidence="11">
    <location>
        <begin position="20"/>
        <end position="41"/>
    </location>
</feature>
<evidence type="ECO:0000313" key="12">
    <source>
        <dbReference type="EMBL" id="ONI33503.1"/>
    </source>
</evidence>
<keyword evidence="3" id="KW-0349">Heme</keyword>
<evidence type="ECO:0000256" key="5">
    <source>
        <dbReference type="ARBA" id="ARBA00022723"/>
    </source>
</evidence>
<comment type="cofactor">
    <cofactor evidence="1">
        <name>heme</name>
        <dbReference type="ChEBI" id="CHEBI:30413"/>
    </cofactor>
</comment>
<evidence type="ECO:0000256" key="1">
    <source>
        <dbReference type="ARBA" id="ARBA00001971"/>
    </source>
</evidence>
<dbReference type="AlphaFoldDB" id="A0A251RBV0"/>
<dbReference type="GO" id="GO:0016705">
    <property type="term" value="F:oxidoreductase activity, acting on paired donors, with incorporation or reduction of molecular oxygen"/>
    <property type="evidence" value="ECO:0007669"/>
    <property type="project" value="InterPro"/>
</dbReference>
<dbReference type="PANTHER" id="PTHR47947:SF26">
    <property type="entry name" value="CYTOCHROME P450"/>
    <property type="match status" value="1"/>
</dbReference>
<keyword evidence="13" id="KW-1185">Reference proteome</keyword>
<evidence type="ECO:0000256" key="11">
    <source>
        <dbReference type="SAM" id="Phobius"/>
    </source>
</evidence>
<dbReference type="InterPro" id="IPR036396">
    <property type="entry name" value="Cyt_P450_sf"/>
</dbReference>
<reference evidence="12 13" key="1">
    <citation type="journal article" date="2013" name="Nat. Genet.">
        <title>The high-quality draft genome of peach (Prunus persica) identifies unique patterns of genetic diversity, domestication and genome evolution.</title>
        <authorList>
            <consortium name="International Peach Genome Initiative"/>
            <person name="Verde I."/>
            <person name="Abbott A.G."/>
            <person name="Scalabrin S."/>
            <person name="Jung S."/>
            <person name="Shu S."/>
            <person name="Marroni F."/>
            <person name="Zhebentyayeva T."/>
            <person name="Dettori M.T."/>
            <person name="Grimwood J."/>
            <person name="Cattonaro F."/>
            <person name="Zuccolo A."/>
            <person name="Rossini L."/>
            <person name="Jenkins J."/>
            <person name="Vendramin E."/>
            <person name="Meisel L.A."/>
            <person name="Decroocq V."/>
            <person name="Sosinski B."/>
            <person name="Prochnik S."/>
            <person name="Mitros T."/>
            <person name="Policriti A."/>
            <person name="Cipriani G."/>
            <person name="Dondini L."/>
            <person name="Ficklin S."/>
            <person name="Goodstein D.M."/>
            <person name="Xuan P."/>
            <person name="Del Fabbro C."/>
            <person name="Aramini V."/>
            <person name="Copetti D."/>
            <person name="Gonzalez S."/>
            <person name="Horner D.S."/>
            <person name="Falchi R."/>
            <person name="Lucas S."/>
            <person name="Mica E."/>
            <person name="Maldonado J."/>
            <person name="Lazzari B."/>
            <person name="Bielenberg D."/>
            <person name="Pirona R."/>
            <person name="Miculan M."/>
            <person name="Barakat A."/>
            <person name="Testolin R."/>
            <person name="Stella A."/>
            <person name="Tartarini S."/>
            <person name="Tonutti P."/>
            <person name="Arus P."/>
            <person name="Orellana A."/>
            <person name="Wells C."/>
            <person name="Main D."/>
            <person name="Vizzotto G."/>
            <person name="Silva H."/>
            <person name="Salamini F."/>
            <person name="Schmutz J."/>
            <person name="Morgante M."/>
            <person name="Rokhsar D.S."/>
        </authorList>
    </citation>
    <scope>NUCLEOTIDE SEQUENCE [LARGE SCALE GENOMIC DNA]</scope>
    <source>
        <strain evidence="13">cv. Nemared</strain>
    </source>
</reference>
<dbReference type="Proteomes" id="UP000006882">
    <property type="component" value="Chromosome G1"/>
</dbReference>
<gene>
    <name evidence="12" type="ORF">PRUPE_1G428900</name>
</gene>